<dbReference type="Proteomes" id="UP000828236">
    <property type="component" value="Unassembled WGS sequence"/>
</dbReference>
<keyword evidence="1" id="KW-0812">Transmembrane</keyword>
<proteinExistence type="predicted"/>
<organism evidence="2">
    <name type="scientific">Dermatophagoides farinae</name>
    <name type="common">American house dust mite</name>
    <dbReference type="NCBI Taxonomy" id="6954"/>
    <lineage>
        <taxon>Eukaryota</taxon>
        <taxon>Metazoa</taxon>
        <taxon>Ecdysozoa</taxon>
        <taxon>Arthropoda</taxon>
        <taxon>Chelicerata</taxon>
        <taxon>Arachnida</taxon>
        <taxon>Acari</taxon>
        <taxon>Acariformes</taxon>
        <taxon>Sarcoptiformes</taxon>
        <taxon>Astigmata</taxon>
        <taxon>Psoroptidia</taxon>
        <taxon>Analgoidea</taxon>
        <taxon>Pyroglyphidae</taxon>
        <taxon>Dermatophagoidinae</taxon>
        <taxon>Dermatophagoides</taxon>
    </lineage>
</organism>
<accession>A0A9D4NZV1</accession>
<feature type="transmembrane region" description="Helical" evidence="1">
    <location>
        <begin position="119"/>
        <end position="141"/>
    </location>
</feature>
<sequence length="426" mass="51130">MISLQEIQHRIISLVLRCLIIPIPDENIHIDYLTEKCFRSLFKHYHHRRLRRHSLDKRWPTINDKRIQFIFVFLLFFIIRSFILANFIDNDDSLYLTIFGSEFRLLKGNTFSMEMTTCFLSITALTQWIVMFISSEANFFFKLNIIYSKQIYDSLDSRFNKRKRQKMIKRNDYQPDISLRLFIQFFCLIRIFCTFSIPLATGFTMMAIFIISDPKMNNLHLFYNSYLLYYGYSLFITFMWTTWAFIIVDLLVSILTLFPIILLILRYKSARLIKYVDYRIMVIYITTTKRMNKQQINICIRQYIRSINQLIDEIFCQIHYWRLHLTALNQLCSIIIGFFLYVLTCIEMEWIFRICFIELIILSITMLFSYTKIVTKLAVQLKQIHSLIFTRSDGIKLGPIIQITIVAQIMAMYLLIMQLFIGKFQS</sequence>
<keyword evidence="1" id="KW-0472">Membrane</keyword>
<keyword evidence="1" id="KW-1133">Transmembrane helix</keyword>
<dbReference type="AlphaFoldDB" id="A0A9D4NZV1"/>
<evidence type="ECO:0000313" key="2">
    <source>
        <dbReference type="EMBL" id="KAH7641368.1"/>
    </source>
</evidence>
<protein>
    <submittedName>
        <fullName evidence="2">Uncharacterized protein</fullName>
    </submittedName>
</protein>
<evidence type="ECO:0000256" key="1">
    <source>
        <dbReference type="SAM" id="Phobius"/>
    </source>
</evidence>
<feature type="transmembrane region" description="Helical" evidence="1">
    <location>
        <begin position="400"/>
        <end position="421"/>
    </location>
</feature>
<name>A0A9D4NZV1_DERFA</name>
<comment type="caution">
    <text evidence="2">The sequence shown here is derived from an EMBL/GenBank/DDBJ whole genome shotgun (WGS) entry which is preliminary data.</text>
</comment>
<reference evidence="2" key="1">
    <citation type="submission" date="2020-06" db="EMBL/GenBank/DDBJ databases">
        <authorList>
            <person name="Ji K."/>
            <person name="Li J."/>
        </authorList>
    </citation>
    <scope>NUCLEOTIDE SEQUENCE</scope>
    <source>
        <strain evidence="2">JKM2019</strain>
        <tissue evidence="2">Whole body</tissue>
    </source>
</reference>
<feature type="transmembrane region" description="Helical" evidence="1">
    <location>
        <begin position="327"/>
        <end position="344"/>
    </location>
</feature>
<gene>
    <name evidence="2" type="ORF">HUG17_4412</name>
</gene>
<feature type="transmembrane region" description="Helical" evidence="1">
    <location>
        <begin position="187"/>
        <end position="212"/>
    </location>
</feature>
<feature type="transmembrane region" description="Helical" evidence="1">
    <location>
        <begin position="232"/>
        <end position="265"/>
    </location>
</feature>
<feature type="transmembrane region" description="Helical" evidence="1">
    <location>
        <begin position="67"/>
        <end position="88"/>
    </location>
</feature>
<reference evidence="2" key="2">
    <citation type="journal article" date="2021" name="World Allergy Organ. J.">
        <title>Chromosome-level assembly of Dermatophagoides farinae genome and transcriptome reveals two novel allergens Der f 37 and Der f 39.</title>
        <authorList>
            <person name="Chen J."/>
            <person name="Cai Z."/>
            <person name="Fan D."/>
            <person name="Hu J."/>
            <person name="Hou Y."/>
            <person name="He Y."/>
            <person name="Zhang Z."/>
            <person name="Zhao Z."/>
            <person name="Gao P."/>
            <person name="Hu W."/>
            <person name="Sun J."/>
            <person name="Li J."/>
            <person name="Ji K."/>
        </authorList>
    </citation>
    <scope>NUCLEOTIDE SEQUENCE</scope>
    <source>
        <strain evidence="2">JKM2019</strain>
    </source>
</reference>
<feature type="transmembrane region" description="Helical" evidence="1">
    <location>
        <begin position="350"/>
        <end position="370"/>
    </location>
</feature>
<dbReference type="EMBL" id="SDOV01000004">
    <property type="protein sequence ID" value="KAH7641368.1"/>
    <property type="molecule type" value="Genomic_DNA"/>
</dbReference>